<protein>
    <recommendedName>
        <fullName evidence="2">Capsid protein</fullName>
    </recommendedName>
</protein>
<dbReference type="EMBL" id="JX904382">
    <property type="protein sequence ID" value="AGA18370.1"/>
    <property type="molecule type" value="Genomic_DNA"/>
</dbReference>
<name>S4TDQ9_9VIRU</name>
<proteinExistence type="predicted"/>
<accession>S4TDQ9</accession>
<evidence type="ECO:0000313" key="1">
    <source>
        <dbReference type="EMBL" id="AGA18370.1"/>
    </source>
</evidence>
<sequence length="231" mass="25870">MSAYGTKRKMSIDYIAPKSKKAKRTRKRSLWTSIPRAPFPDRSVQKLKYVDFIQLDPSTLFPAFWNFSCNGLYDPNQTGTGHQPMGFDQYAGLYNHYHVMESYVKVTFMTPDDTSGGNKHACIIAIMRNNDTTDSRSTTDRLEDSSTVYDVLHGDGPGAKVLTLGYKERAIFPVDKRGDTHAAINTNPAEQTSFQVFASAITTGNDPGPIKGIVEINYLCEFYERQDLLGS</sequence>
<evidence type="ECO:0008006" key="2">
    <source>
        <dbReference type="Google" id="ProtNLM"/>
    </source>
</evidence>
<reference evidence="1" key="1">
    <citation type="journal article" date="2013" name="ISME J.">
        <title>Previously unknown and highly divergent ssDNA viruses populate the oceans.</title>
        <authorList>
            <person name="Labonte J.M."/>
            <person name="Suttle C.A."/>
        </authorList>
    </citation>
    <scope>NUCLEOTIDE SEQUENCE</scope>
</reference>
<organism evidence="1">
    <name type="scientific">uncultured marine virus</name>
    <dbReference type="NCBI Taxonomy" id="186617"/>
    <lineage>
        <taxon>Viruses</taxon>
        <taxon>environmental samples</taxon>
    </lineage>
</organism>